<dbReference type="SUPFAM" id="SSF52777">
    <property type="entry name" value="CoA-dependent acyltransferases"/>
    <property type="match status" value="5"/>
</dbReference>
<dbReference type="Gene3D" id="3.30.300.30">
    <property type="match status" value="1"/>
</dbReference>
<dbReference type="InterPro" id="IPR000873">
    <property type="entry name" value="AMP-dep_synth/lig_dom"/>
</dbReference>
<dbReference type="GO" id="GO:0044550">
    <property type="term" value="P:secondary metabolite biosynthetic process"/>
    <property type="evidence" value="ECO:0007669"/>
    <property type="project" value="TreeGrafter"/>
</dbReference>
<gene>
    <name evidence="4" type="ORF">As57867_016807</name>
</gene>
<evidence type="ECO:0000256" key="1">
    <source>
        <dbReference type="ARBA" id="ARBA00022450"/>
    </source>
</evidence>
<dbReference type="SUPFAM" id="SSF47336">
    <property type="entry name" value="ACP-like"/>
    <property type="match status" value="1"/>
</dbReference>
<evidence type="ECO:0000313" key="4">
    <source>
        <dbReference type="EMBL" id="KAF0691994.1"/>
    </source>
</evidence>
<feature type="domain" description="Carrier" evidence="3">
    <location>
        <begin position="713"/>
        <end position="789"/>
    </location>
</feature>
<dbReference type="PROSITE" id="PS00455">
    <property type="entry name" value="AMP_BINDING"/>
    <property type="match status" value="1"/>
</dbReference>
<dbReference type="FunFam" id="3.40.50.980:FF:000001">
    <property type="entry name" value="Non-ribosomal peptide synthetase"/>
    <property type="match status" value="1"/>
</dbReference>
<dbReference type="Pfam" id="PF00550">
    <property type="entry name" value="PP-binding"/>
    <property type="match status" value="1"/>
</dbReference>
<dbReference type="InterPro" id="IPR045851">
    <property type="entry name" value="AMP-bd_C_sf"/>
</dbReference>
<dbReference type="Pfam" id="PF00501">
    <property type="entry name" value="AMP-binding"/>
    <property type="match status" value="1"/>
</dbReference>
<dbReference type="InterPro" id="IPR020845">
    <property type="entry name" value="AMP-binding_CS"/>
</dbReference>
<dbReference type="InterPro" id="IPR010071">
    <property type="entry name" value="AA_adenyl_dom"/>
</dbReference>
<feature type="non-terminal residue" evidence="4">
    <location>
        <position position="1531"/>
    </location>
</feature>
<dbReference type="Gene3D" id="3.30.559.30">
    <property type="entry name" value="Nonribosomal peptide synthetase, condensation domain"/>
    <property type="match status" value="3"/>
</dbReference>
<dbReference type="Gene3D" id="3.30.559.10">
    <property type="entry name" value="Chloramphenicol acetyltransferase-like domain"/>
    <property type="match status" value="2"/>
</dbReference>
<organism evidence="4">
    <name type="scientific">Aphanomyces stellatus</name>
    <dbReference type="NCBI Taxonomy" id="120398"/>
    <lineage>
        <taxon>Eukaryota</taxon>
        <taxon>Sar</taxon>
        <taxon>Stramenopiles</taxon>
        <taxon>Oomycota</taxon>
        <taxon>Saprolegniomycetes</taxon>
        <taxon>Saprolegniales</taxon>
        <taxon>Verrucalvaceae</taxon>
        <taxon>Aphanomyces</taxon>
    </lineage>
</organism>
<dbReference type="InterPro" id="IPR036736">
    <property type="entry name" value="ACP-like_sf"/>
</dbReference>
<dbReference type="PROSITE" id="PS00012">
    <property type="entry name" value="PHOSPHOPANTETHEINE"/>
    <property type="match status" value="1"/>
</dbReference>
<dbReference type="OrthoDB" id="189763at2759"/>
<accession>A0A6A4Y896</accession>
<sequence>MVFKIPLADVSNVAQRAGVTVAEFTKLAWAATLRKYTRQNDVVFGQVLANRDIPVKDADRILGPLLSTVPCRVKFDDAALLSSLMSGIELERGDMMCHTHASLIDLKRWSAVEGDLFDTLFVFQNMPGETAFEDSIGFSVLETEATPYSLEYTFELIVEPNEFELIAHALYKPSMVSRTQARLMLDEFEHTLDQLYTLVETDASVCALWELSPAQTKFIKDASFGPEMDLPYELLHHAFEEWAEKRPDARAIEFEGEWLSYEELNKQANTLACELVAMGVCVGSRVAVIMERCLEFPIGLLAVLKAGGAMLPLDATLPFERISYISSDANVRCILTTKSFLHQLLDLDISIHAFSSKSLRLKPQKISTPSLNSPNCIDEAYVVYTSGSTGRPKGVSVSHLGASNVMLSIISSSGFIEGARVMQFMAIGFDVCIWEIWKTLSFGATLVFRTEELARSIEFVNVLMCTPTALMLLGNPVDYPNLTTVFVGGEAIPSALKDTWCPFVSLYNCYGPSECSITTHFNQLILDTPVDLGHPIENSFCCILDDSLRQVPVGVLGEICLGGVGICRGYINLPAETDERFIINPFTHTDRLYRSGDVGRLLPNGHFEILGRKDSQVKLKGYRIELDEVAVTMMKHHEITSSSVIVKEKSYLVGFFTPAHVDVEKLRATMASHLPAYMIPSVWVGLESMPQNSNGKIDKKALESYQLDTRVDDLETDSEKKLANVWQQVLGVNVGDIGRYTSFFSLGGDSIIAIRLVAKAKQVGLILTGAIVMKYPTLESMARMVKFSPIGSLTPVYEMVSGEVPLTPVQHLNFQHPWRNVNFWNLSMTQLNRQTIGLQELVSAVSRLVDHHDMLRTRFREDAETGWTQYVLDADSAITPNVEHIHIDNFDELEAAVMQKEKSLNLINGPIYAVTLFETPDYTQYLQFTLHHTIVDLVSWRILLDDLQTVLQHGKLSSKTTSYKEWSERLTHQALIWDSSQWIEYIGNDIEPPTDRSNETILRHQVRLQADISKALDVANTVYGTNIQDIALAALAGALAQVRDGTSVEGEKLFLMLEGHGREPWDSSIDLTSTVGWFSCEYPVVITATNNISALVRQVKQMTRSVPDKGLSYGAIKYLAPKSELSQLIQSHQRHNITFNYAGRFQEMSSKDNKFGDVDGINIPQHDEVELPFSPGMIGLSHFEDTLVLDISVPDWLFNQIEVTAWGDLWCEWMTRICSHCLDPDTIGGRTLSDVPLLGSTKVLDAVEHEMMYTLQFRPLDVEDIYPITPLQSGLLSAMIRDPSEYVLQLVFDIHGDFSFSQLETCWRQVALEIPLLRTVFTSTSYGIYQAVTKSDMSEWCKLNEIWSVDEINKQTQSFLNLDRQRGFTLSAKSFQRFTGVDVSDGRTRVVWTHHHSLMDGWSLPLLLDRLLAICHGENRSFNVVPFKNHVEWLAQQPLEPSQLFWRSALSNINKCDPMTFPKPLKPPEQQAKHTSIRRSVELPELDRVCKSLGVTPSSVFRSAWAVILQQYTRSDFVAFGSVVSGRDTGL</sequence>
<dbReference type="GO" id="GO:0031177">
    <property type="term" value="F:phosphopantetheine binding"/>
    <property type="evidence" value="ECO:0007669"/>
    <property type="project" value="TreeGrafter"/>
</dbReference>
<evidence type="ECO:0000256" key="2">
    <source>
        <dbReference type="ARBA" id="ARBA00022553"/>
    </source>
</evidence>
<dbReference type="InterPro" id="IPR042099">
    <property type="entry name" value="ANL_N_sf"/>
</dbReference>
<keyword evidence="2" id="KW-0597">Phosphoprotein</keyword>
<dbReference type="PANTHER" id="PTHR45527:SF1">
    <property type="entry name" value="FATTY ACID SYNTHASE"/>
    <property type="match status" value="1"/>
</dbReference>
<dbReference type="Gene3D" id="3.40.50.12780">
    <property type="entry name" value="N-terminal domain of ligase-like"/>
    <property type="match status" value="1"/>
</dbReference>
<protein>
    <recommendedName>
        <fullName evidence="3">Carrier domain-containing protein</fullName>
    </recommendedName>
</protein>
<reference evidence="4" key="1">
    <citation type="submission" date="2019-06" db="EMBL/GenBank/DDBJ databases">
        <title>Genomics analysis of Aphanomyces spp. identifies a new class of oomycete effector associated with host adaptation.</title>
        <authorList>
            <person name="Gaulin E."/>
        </authorList>
    </citation>
    <scope>NUCLEOTIDE SEQUENCE</scope>
    <source>
        <strain evidence="4">CBS 578.67</strain>
    </source>
</reference>
<dbReference type="GO" id="GO:0003824">
    <property type="term" value="F:catalytic activity"/>
    <property type="evidence" value="ECO:0007669"/>
    <property type="project" value="InterPro"/>
</dbReference>
<dbReference type="CDD" id="cd05930">
    <property type="entry name" value="A_NRPS"/>
    <property type="match status" value="1"/>
</dbReference>
<name>A0A6A4Y896_9STRA</name>
<dbReference type="GO" id="GO:0043041">
    <property type="term" value="P:amino acid activation for nonribosomal peptide biosynthetic process"/>
    <property type="evidence" value="ECO:0007669"/>
    <property type="project" value="TreeGrafter"/>
</dbReference>
<dbReference type="InterPro" id="IPR009081">
    <property type="entry name" value="PP-bd_ACP"/>
</dbReference>
<dbReference type="GO" id="GO:0005737">
    <property type="term" value="C:cytoplasm"/>
    <property type="evidence" value="ECO:0007669"/>
    <property type="project" value="TreeGrafter"/>
</dbReference>
<dbReference type="InterPro" id="IPR001242">
    <property type="entry name" value="Condensation_dom"/>
</dbReference>
<comment type="caution">
    <text evidence="4">The sequence shown here is derived from an EMBL/GenBank/DDBJ whole genome shotgun (WGS) entry which is preliminary data.</text>
</comment>
<dbReference type="PANTHER" id="PTHR45527">
    <property type="entry name" value="NONRIBOSOMAL PEPTIDE SYNTHETASE"/>
    <property type="match status" value="1"/>
</dbReference>
<keyword evidence="1" id="KW-0596">Phosphopantetheine</keyword>
<dbReference type="PROSITE" id="PS50075">
    <property type="entry name" value="CARRIER"/>
    <property type="match status" value="1"/>
</dbReference>
<dbReference type="Pfam" id="PF00668">
    <property type="entry name" value="Condensation"/>
    <property type="match status" value="3"/>
</dbReference>
<dbReference type="InterPro" id="IPR006162">
    <property type="entry name" value="Ppantetheine_attach_site"/>
</dbReference>
<dbReference type="InterPro" id="IPR023213">
    <property type="entry name" value="CAT-like_dom_sf"/>
</dbReference>
<dbReference type="EMBL" id="VJMH01005997">
    <property type="protein sequence ID" value="KAF0691994.1"/>
    <property type="molecule type" value="Genomic_DNA"/>
</dbReference>
<proteinExistence type="predicted"/>
<dbReference type="Gene3D" id="1.10.1200.10">
    <property type="entry name" value="ACP-like"/>
    <property type="match status" value="1"/>
</dbReference>
<dbReference type="SUPFAM" id="SSF56801">
    <property type="entry name" value="Acetyl-CoA synthetase-like"/>
    <property type="match status" value="1"/>
</dbReference>
<evidence type="ECO:0000259" key="3">
    <source>
        <dbReference type="PROSITE" id="PS50075"/>
    </source>
</evidence>
<dbReference type="NCBIfam" id="TIGR01733">
    <property type="entry name" value="AA-adenyl-dom"/>
    <property type="match status" value="1"/>
</dbReference>